<accession>A0A1S1X0N9</accession>
<evidence type="ECO:0000313" key="2">
    <source>
        <dbReference type="EMBL" id="OHX12898.1"/>
    </source>
</evidence>
<protein>
    <recommendedName>
        <fullName evidence="4">RebB like protein</fullName>
    </recommendedName>
</protein>
<reference evidence="2 3" key="1">
    <citation type="submission" date="2016-09" db="EMBL/GenBank/DDBJ databases">
        <title>Chromobacterium muskegensis sp. nov., an insecticidal bacterium isolated from Sphagnum bogs.</title>
        <authorList>
            <person name="Sparks M.E."/>
            <person name="Blackburn M.B."/>
            <person name="Gundersen-Rindal D.E."/>
            <person name="Mitchell A."/>
            <person name="Farrar R."/>
            <person name="Kuhar D."/>
        </authorList>
    </citation>
    <scope>NUCLEOTIDE SEQUENCE [LARGE SCALE GENOMIC DNA]</scope>
    <source>
        <strain evidence="2 3">37-2</strain>
    </source>
</reference>
<dbReference type="AlphaFoldDB" id="A0A1S1X0N9"/>
<dbReference type="STRING" id="1903179.BI347_04785"/>
<organism evidence="2 3">
    <name type="scientific">Chromobacterium sphagni</name>
    <dbReference type="NCBI Taxonomy" id="1903179"/>
    <lineage>
        <taxon>Bacteria</taxon>
        <taxon>Pseudomonadati</taxon>
        <taxon>Pseudomonadota</taxon>
        <taxon>Betaproteobacteria</taxon>
        <taxon>Neisseriales</taxon>
        <taxon>Chromobacteriaceae</taxon>
        <taxon>Chromobacterium</taxon>
    </lineage>
</organism>
<gene>
    <name evidence="2" type="ORF">BI347_04785</name>
</gene>
<evidence type="ECO:0000256" key="1">
    <source>
        <dbReference type="SAM" id="MobiDB-lite"/>
    </source>
</evidence>
<dbReference type="Pfam" id="PF11747">
    <property type="entry name" value="RebB"/>
    <property type="match status" value="1"/>
</dbReference>
<sequence>MSARFPRPPTAVNSQITDADAQASNVKVLGEAPAMAIVAVNQAIAHASGILWESTTSSQQQPGMAGQAAVNQGVTQIDDADSDADGQAREPAELETLIRQLKSG</sequence>
<evidence type="ECO:0008006" key="4">
    <source>
        <dbReference type="Google" id="ProtNLM"/>
    </source>
</evidence>
<dbReference type="InterPro" id="IPR021070">
    <property type="entry name" value="Killing_trait_RebB"/>
</dbReference>
<dbReference type="OrthoDB" id="8594924at2"/>
<dbReference type="EMBL" id="MKCS01000001">
    <property type="protein sequence ID" value="OHX12898.1"/>
    <property type="molecule type" value="Genomic_DNA"/>
</dbReference>
<comment type="caution">
    <text evidence="2">The sequence shown here is derived from an EMBL/GenBank/DDBJ whole genome shotgun (WGS) entry which is preliminary data.</text>
</comment>
<feature type="region of interest" description="Disordered" evidence="1">
    <location>
        <begin position="54"/>
        <end position="90"/>
    </location>
</feature>
<name>A0A1S1X0N9_9NEIS</name>
<proteinExistence type="predicted"/>
<evidence type="ECO:0000313" key="3">
    <source>
        <dbReference type="Proteomes" id="UP000180088"/>
    </source>
</evidence>
<dbReference type="Proteomes" id="UP000180088">
    <property type="component" value="Unassembled WGS sequence"/>
</dbReference>